<comment type="caution">
    <text evidence="2">The sequence shown here is derived from an EMBL/GenBank/DDBJ whole genome shotgun (WGS) entry which is preliminary data.</text>
</comment>
<sequence length="340" mass="37653">MKQRTHWCIMPSAPAHNSAESAPKRSKLGPLALALLIQVGLLFLAVFVVVLVPEFKSDPEFVARKKIYLPQKELEHKVALAEFQNAASSPMQLERISTQALLPDSMPALPQMPKSDFNPIERNPAALQSDSLLGQSGVLGALQGLQTGSSSASLFGIEDAGQRILILFDNSSSVWNKASKAGVTTERFIRELSSLIDGLSANTQFAMVPFSRSVGSFRDYMIAGGIRNKRAAKAWITEKVRTQSLMTQLPHAADGVQGAFMVAFQMEPDVIFLVSDADFQRNIPKQGDVPWDELERTLRDLTREYGIEPRIHFIGFQVEAEAAGYMEKITRRYKGKFRTL</sequence>
<keyword evidence="1" id="KW-1133">Transmembrane helix</keyword>
<feature type="transmembrane region" description="Helical" evidence="1">
    <location>
        <begin position="31"/>
        <end position="52"/>
    </location>
</feature>
<dbReference type="SUPFAM" id="SSF53300">
    <property type="entry name" value="vWA-like"/>
    <property type="match status" value="1"/>
</dbReference>
<keyword evidence="1" id="KW-0472">Membrane</keyword>
<proteinExistence type="predicted"/>
<evidence type="ECO:0008006" key="4">
    <source>
        <dbReference type="Google" id="ProtNLM"/>
    </source>
</evidence>
<keyword evidence="1" id="KW-0812">Transmembrane</keyword>
<accession>A0ABU1ARV9</accession>
<evidence type="ECO:0000256" key="1">
    <source>
        <dbReference type="SAM" id="Phobius"/>
    </source>
</evidence>
<dbReference type="RefSeq" id="WP_308947964.1">
    <property type="nucleotide sequence ID" value="NZ_JARXHW010000001.1"/>
</dbReference>
<dbReference type="EMBL" id="JARXHW010000001">
    <property type="protein sequence ID" value="MDQ8205989.1"/>
    <property type="molecule type" value="Genomic_DNA"/>
</dbReference>
<evidence type="ECO:0000313" key="2">
    <source>
        <dbReference type="EMBL" id="MDQ8205989.1"/>
    </source>
</evidence>
<reference evidence="2 3" key="1">
    <citation type="submission" date="2023-04" db="EMBL/GenBank/DDBJ databases">
        <title>A novel bacteria isolated from coastal sediment.</title>
        <authorList>
            <person name="Liu X.-J."/>
            <person name="Du Z.-J."/>
        </authorList>
    </citation>
    <scope>NUCLEOTIDE SEQUENCE [LARGE SCALE GENOMIC DNA]</scope>
    <source>
        <strain evidence="2 3">SDUM461003</strain>
    </source>
</reference>
<dbReference type="Gene3D" id="3.40.50.410">
    <property type="entry name" value="von Willebrand factor, type A domain"/>
    <property type="match status" value="1"/>
</dbReference>
<protein>
    <recommendedName>
        <fullName evidence="4">VWFA domain-containing protein</fullName>
    </recommendedName>
</protein>
<name>A0ABU1ARV9_9BACT</name>
<dbReference type="Proteomes" id="UP001225316">
    <property type="component" value="Unassembled WGS sequence"/>
</dbReference>
<organism evidence="2 3">
    <name type="scientific">Thalassobacterium maritimum</name>
    <dbReference type="NCBI Taxonomy" id="3041265"/>
    <lineage>
        <taxon>Bacteria</taxon>
        <taxon>Pseudomonadati</taxon>
        <taxon>Verrucomicrobiota</taxon>
        <taxon>Opitutia</taxon>
        <taxon>Puniceicoccales</taxon>
        <taxon>Coraliomargaritaceae</taxon>
        <taxon>Thalassobacterium</taxon>
    </lineage>
</organism>
<keyword evidence="3" id="KW-1185">Reference proteome</keyword>
<dbReference type="InterPro" id="IPR036465">
    <property type="entry name" value="vWFA_dom_sf"/>
</dbReference>
<gene>
    <name evidence="2" type="ORF">QEH52_00580</name>
</gene>
<evidence type="ECO:0000313" key="3">
    <source>
        <dbReference type="Proteomes" id="UP001225316"/>
    </source>
</evidence>